<keyword evidence="3" id="KW-1185">Reference proteome</keyword>
<reference evidence="2" key="1">
    <citation type="journal article" date="2020" name="bioRxiv">
        <title>Comparative genomics of Chlamydomonas.</title>
        <authorList>
            <person name="Craig R.J."/>
            <person name="Hasan A.R."/>
            <person name="Ness R.W."/>
            <person name="Keightley P.D."/>
        </authorList>
    </citation>
    <scope>NUCLEOTIDE SEQUENCE</scope>
    <source>
        <strain evidence="2">SAG 7.73</strain>
    </source>
</reference>
<evidence type="ECO:0000256" key="1">
    <source>
        <dbReference type="SAM" id="Coils"/>
    </source>
</evidence>
<dbReference type="EMBL" id="JAEHOC010000092">
    <property type="protein sequence ID" value="KAG2422853.1"/>
    <property type="molecule type" value="Genomic_DNA"/>
</dbReference>
<gene>
    <name evidence="2" type="ORF">HXX76_011667</name>
</gene>
<dbReference type="AlphaFoldDB" id="A0A835SG91"/>
<evidence type="ECO:0000313" key="3">
    <source>
        <dbReference type="Proteomes" id="UP000650467"/>
    </source>
</evidence>
<comment type="caution">
    <text evidence="2">The sequence shown here is derived from an EMBL/GenBank/DDBJ whole genome shotgun (WGS) entry which is preliminary data.</text>
</comment>
<dbReference type="Proteomes" id="UP000650467">
    <property type="component" value="Unassembled WGS sequence"/>
</dbReference>
<dbReference type="OrthoDB" id="558072at2759"/>
<organism evidence="2 3">
    <name type="scientific">Chlamydomonas incerta</name>
    <dbReference type="NCBI Taxonomy" id="51695"/>
    <lineage>
        <taxon>Eukaryota</taxon>
        <taxon>Viridiplantae</taxon>
        <taxon>Chlorophyta</taxon>
        <taxon>core chlorophytes</taxon>
        <taxon>Chlorophyceae</taxon>
        <taxon>CS clade</taxon>
        <taxon>Chlamydomonadales</taxon>
        <taxon>Chlamydomonadaceae</taxon>
        <taxon>Chlamydomonas</taxon>
    </lineage>
</organism>
<evidence type="ECO:0000313" key="2">
    <source>
        <dbReference type="EMBL" id="KAG2422853.1"/>
    </source>
</evidence>
<accession>A0A835SG91</accession>
<feature type="coiled-coil region" evidence="1">
    <location>
        <begin position="90"/>
        <end position="127"/>
    </location>
</feature>
<proteinExistence type="predicted"/>
<keyword evidence="1" id="KW-0175">Coiled coil</keyword>
<name>A0A835SG91_CHLIN</name>
<sequence>MRFKRVRDSADIHSESDVVTKAIIDVEEQVRKTDAAVEQAAHARDAVRATLREVAKKLTRLDLSEQERAALVAEQQSCVADLTAAAEDDLMRLSRKEELLRKDKEQLRKDKEQLREEEDYLRKEELQQAG</sequence>
<protein>
    <submittedName>
        <fullName evidence="2">Uncharacterized protein</fullName>
    </submittedName>
</protein>